<keyword evidence="1" id="KW-0472">Membrane</keyword>
<dbReference type="OrthoDB" id="28564at10239"/>
<reference evidence="2 3" key="1">
    <citation type="submission" date="2017-08" db="EMBL/GenBank/DDBJ databases">
        <title>Characterization and complete genome sequence of novel bacteriophage infecting the causal agent of bacterial fruit blotch, Acidovorax citrulli.</title>
        <authorList>
            <person name="Midani A.R."/>
            <person name="Park S.-H."/>
            <person name="Choi T.-J."/>
        </authorList>
    </citation>
    <scope>NUCLEOTIDE SEQUENCE [LARGE SCALE GENOMIC DNA]</scope>
</reference>
<proteinExistence type="predicted"/>
<dbReference type="EMBL" id="KY979132">
    <property type="protein sequence ID" value="ASD50442.1"/>
    <property type="molecule type" value="Genomic_DNA"/>
</dbReference>
<dbReference type="Proteomes" id="UP000224101">
    <property type="component" value="Segment"/>
</dbReference>
<feature type="transmembrane region" description="Helical" evidence="1">
    <location>
        <begin position="31"/>
        <end position="59"/>
    </location>
</feature>
<evidence type="ECO:0000256" key="1">
    <source>
        <dbReference type="SAM" id="Phobius"/>
    </source>
</evidence>
<dbReference type="GeneID" id="40085845"/>
<evidence type="ECO:0000313" key="3">
    <source>
        <dbReference type="Proteomes" id="UP000224101"/>
    </source>
</evidence>
<keyword evidence="1" id="KW-0812">Transmembrane</keyword>
<name>A0A218M321_9CAUD</name>
<dbReference type="RefSeq" id="YP_009609760.1">
    <property type="nucleotide sequence ID" value="NC_041997.1"/>
</dbReference>
<keyword evidence="1" id="KW-1133">Transmembrane helix</keyword>
<evidence type="ECO:0000313" key="2">
    <source>
        <dbReference type="EMBL" id="ASD50442.1"/>
    </source>
</evidence>
<accession>A0A218M321</accession>
<protein>
    <submittedName>
        <fullName evidence="2">Uncharacterized protein</fullName>
    </submittedName>
</protein>
<dbReference type="KEGG" id="vg:40085845"/>
<keyword evidence="3" id="KW-1185">Reference proteome</keyword>
<sequence>MSIIGLLGVLFVALKLIGVITWSWWLVLLPFYLGFAIFIGFLVLTMGFAATFLVIGSFFKGWR</sequence>
<feature type="transmembrane region" description="Helical" evidence="1">
    <location>
        <begin position="7"/>
        <end position="25"/>
    </location>
</feature>
<organism evidence="2 3">
    <name type="scientific">Acidovorax phage ACP17</name>
    <dbReference type="NCBI Taxonomy" id="2010329"/>
    <lineage>
        <taxon>Viruses</taxon>
        <taxon>Duplodnaviria</taxon>
        <taxon>Heunggongvirae</taxon>
        <taxon>Uroviricota</taxon>
        <taxon>Caudoviricetes</taxon>
        <taxon>Busanvirus</taxon>
        <taxon>Busanvirus ACP17</taxon>
    </lineage>
</organism>